<dbReference type="EMBL" id="SRHE01000042">
    <property type="protein sequence ID" value="TWW12124.1"/>
    <property type="molecule type" value="Genomic_DNA"/>
</dbReference>
<dbReference type="Proteomes" id="UP000321083">
    <property type="component" value="Unassembled WGS sequence"/>
</dbReference>
<protein>
    <submittedName>
        <fullName evidence="1">Uncharacterized protein</fullName>
    </submittedName>
</protein>
<organism evidence="1 2">
    <name type="scientific">Planctomyces bekefii</name>
    <dbReference type="NCBI Taxonomy" id="1653850"/>
    <lineage>
        <taxon>Bacteria</taxon>
        <taxon>Pseudomonadati</taxon>
        <taxon>Planctomycetota</taxon>
        <taxon>Planctomycetia</taxon>
        <taxon>Planctomycetales</taxon>
        <taxon>Planctomycetaceae</taxon>
        <taxon>Planctomyces</taxon>
    </lineage>
</organism>
<comment type="caution">
    <text evidence="1">The sequence shown here is derived from an EMBL/GenBank/DDBJ whole genome shotgun (WGS) entry which is preliminary data.</text>
</comment>
<sequence>MVYSGWIVGVAAVMASGGLWAEDLRGWRPLLSSQSLLQQEAERVVLQGSEWTWLVSPERRMLPVVIECSCRRSIRSVHWCGIRMADMC</sequence>
<evidence type="ECO:0000313" key="1">
    <source>
        <dbReference type="EMBL" id="TWW12124.1"/>
    </source>
</evidence>
<reference evidence="1 2" key="1">
    <citation type="submission" date="2019-08" db="EMBL/GenBank/DDBJ databases">
        <title>100 year-old enigma solved: identification of Planctomyces bekefii, the type genus and species of the phylum Planctomycetes.</title>
        <authorList>
            <person name="Svetlana D.N."/>
            <person name="Overmann J."/>
        </authorList>
    </citation>
    <scope>NUCLEOTIDE SEQUENCE [LARGE SCALE GENOMIC DNA]</scope>
    <source>
        <strain evidence="1">Phe10_nw2017</strain>
    </source>
</reference>
<accession>A0A5C6MGM3</accession>
<dbReference type="AlphaFoldDB" id="A0A5C6MGM3"/>
<name>A0A5C6MGM3_9PLAN</name>
<reference evidence="1 2" key="2">
    <citation type="submission" date="2019-08" db="EMBL/GenBank/DDBJ databases">
        <authorList>
            <person name="Henke P."/>
        </authorList>
    </citation>
    <scope>NUCLEOTIDE SEQUENCE [LARGE SCALE GENOMIC DNA]</scope>
    <source>
        <strain evidence="1">Phe10_nw2017</strain>
    </source>
</reference>
<gene>
    <name evidence="1" type="ORF">E3A20_03790</name>
</gene>
<keyword evidence="2" id="KW-1185">Reference proteome</keyword>
<proteinExistence type="predicted"/>
<evidence type="ECO:0000313" key="2">
    <source>
        <dbReference type="Proteomes" id="UP000321083"/>
    </source>
</evidence>